<evidence type="ECO:0008006" key="3">
    <source>
        <dbReference type="Google" id="ProtNLM"/>
    </source>
</evidence>
<dbReference type="Proteomes" id="UP001197609">
    <property type="component" value="Unassembled WGS sequence"/>
</dbReference>
<accession>A0AAJ1AIL4</accession>
<gene>
    <name evidence="1" type="ORF">K8G79_10230</name>
</gene>
<proteinExistence type="predicted"/>
<name>A0AAJ1AIL4_9BACT</name>
<dbReference type="AlphaFoldDB" id="A0AAJ1AIL4"/>
<comment type="caution">
    <text evidence="1">The sequence shown here is derived from an EMBL/GenBank/DDBJ whole genome shotgun (WGS) entry which is preliminary data.</text>
</comment>
<sequence length="140" mass="15230">MKLRNVVTGTLVLTVLFLAGCGGEGGEAKGNPIAIAEQFMDLYYHKGNVEEAKALATPETAEKIQAPGETAGDEISYILKEQSRDGKHSYALYQITIKKKEGEPVYKTTALFVDEVDGAWKITLVDEKTMPGPHQETTKG</sequence>
<reference evidence="1 2" key="1">
    <citation type="journal article" date="2021" name="bioRxiv">
        <title>Unraveling nitrogen, sulfur and carbon metabolic pathways and microbial community transcriptional responses to substrate deprivation and toxicity stresses in a bioreactor mimicking anoxic brackish coastal sediment conditions.</title>
        <authorList>
            <person name="Martins P.D."/>
            <person name="Echeveste M.J."/>
            <person name="Arshad A."/>
            <person name="Kurth J."/>
            <person name="Ouboter H."/>
            <person name="Jetten M.S.M."/>
            <person name="Welte C.U."/>
        </authorList>
    </citation>
    <scope>NUCLEOTIDE SEQUENCE [LARGE SCALE GENOMIC DNA]</scope>
    <source>
        <strain evidence="1">MAG_38</strain>
    </source>
</reference>
<protein>
    <recommendedName>
        <fullName evidence="3">DUF4878 domain-containing protein</fullName>
    </recommendedName>
</protein>
<evidence type="ECO:0000313" key="1">
    <source>
        <dbReference type="EMBL" id="MBZ0160494.1"/>
    </source>
</evidence>
<dbReference type="EMBL" id="JAIOIU010000127">
    <property type="protein sequence ID" value="MBZ0160494.1"/>
    <property type="molecule type" value="Genomic_DNA"/>
</dbReference>
<organism evidence="1 2">
    <name type="scientific">Candidatus Methylomirabilis tolerans</name>
    <dbReference type="NCBI Taxonomy" id="3123416"/>
    <lineage>
        <taxon>Bacteria</taxon>
        <taxon>Candidatus Methylomirabilota</taxon>
        <taxon>Candidatus Methylomirabilia</taxon>
        <taxon>Candidatus Methylomirabilales</taxon>
        <taxon>Candidatus Methylomirabilaceae</taxon>
        <taxon>Candidatus Methylomirabilis</taxon>
    </lineage>
</organism>
<evidence type="ECO:0000313" key="2">
    <source>
        <dbReference type="Proteomes" id="UP001197609"/>
    </source>
</evidence>
<dbReference type="PROSITE" id="PS51257">
    <property type="entry name" value="PROKAR_LIPOPROTEIN"/>
    <property type="match status" value="1"/>
</dbReference>